<comment type="caution">
    <text evidence="5">The sequence shown here is derived from an EMBL/GenBank/DDBJ whole genome shotgun (WGS) entry which is preliminary data.</text>
</comment>
<dbReference type="PANTHER" id="PTHR42734">
    <property type="entry name" value="METAL TRANSPORT SYSTEM ATP-BINDING PROTEIN TM_0124-RELATED"/>
    <property type="match status" value="1"/>
</dbReference>
<dbReference type="GO" id="GO:0005524">
    <property type="term" value="F:ATP binding"/>
    <property type="evidence" value="ECO:0007669"/>
    <property type="project" value="UniProtKB-KW"/>
</dbReference>
<evidence type="ECO:0000256" key="2">
    <source>
        <dbReference type="ARBA" id="ARBA00022741"/>
    </source>
</evidence>
<evidence type="ECO:0000313" key="5">
    <source>
        <dbReference type="EMBL" id="EFL51996.1"/>
    </source>
</evidence>
<feature type="domain" description="ABC transporter" evidence="4">
    <location>
        <begin position="5"/>
        <end position="240"/>
    </location>
</feature>
<dbReference type="AlphaFoldDB" id="E1JU66"/>
<dbReference type="Proteomes" id="UP000006250">
    <property type="component" value="Unassembled WGS sequence"/>
</dbReference>
<gene>
    <name evidence="5" type="ORF">DesfrDRAFT_1165</name>
</gene>
<dbReference type="InterPro" id="IPR050153">
    <property type="entry name" value="Metal_Ion_Import_ABC"/>
</dbReference>
<dbReference type="eggNOG" id="COG1120">
    <property type="taxonomic scope" value="Bacteria"/>
</dbReference>
<dbReference type="PROSITE" id="PS50893">
    <property type="entry name" value="ABC_TRANSPORTER_2"/>
    <property type="match status" value="1"/>
</dbReference>
<name>E1JU66_SOLFR</name>
<dbReference type="EMBL" id="AECZ01000006">
    <property type="protein sequence ID" value="EFL51996.1"/>
    <property type="molecule type" value="Genomic_DNA"/>
</dbReference>
<sequence>MNALFALENVRLGHGRRTVLRELSFHVEEGGITALLGPNGSGKTTLLRALMGVLAPKAGTIRFRGRDIRSLSRRALARRIAYLPQQHRPVFPYTVEEVARLGLLPRRGPLAPYTAADRALVRDCLAELGLEALAGRPYTEISGGERQLTLLARALIQGADVAVMDEPESALDFGNQRRLLVRIAALADGGRSCVFSTHLPEHALAVADRAVLLAGGRVLDVGPTASVVTPEHLAIMYGIEAKLAFVEGMWRVLPPPVRKHGSLEE</sequence>
<dbReference type="InterPro" id="IPR003593">
    <property type="entry name" value="AAA+_ATPase"/>
</dbReference>
<keyword evidence="2" id="KW-0547">Nucleotide-binding</keyword>
<dbReference type="Gene3D" id="3.40.50.300">
    <property type="entry name" value="P-loop containing nucleotide triphosphate hydrolases"/>
    <property type="match status" value="1"/>
</dbReference>
<reference evidence="5 6" key="1">
    <citation type="submission" date="2010-08" db="EMBL/GenBank/DDBJ databases">
        <title>The draft genome of Desulfovibrio fructosovorans JJ.</title>
        <authorList>
            <consortium name="US DOE Joint Genome Institute (JGI-PGF)"/>
            <person name="Lucas S."/>
            <person name="Copeland A."/>
            <person name="Lapidus A."/>
            <person name="Cheng J.-F."/>
            <person name="Bruce D."/>
            <person name="Goodwin L."/>
            <person name="Pitluck S."/>
            <person name="Land M.L."/>
            <person name="Hauser L."/>
            <person name="Chang Y.-J."/>
            <person name="Jeffries C."/>
            <person name="Wall J.D."/>
            <person name="Stahl D.A."/>
            <person name="Arkin A.P."/>
            <person name="Dehal P."/>
            <person name="Stolyar S.M."/>
            <person name="Hazen T.C."/>
            <person name="Woyke T.J."/>
        </authorList>
    </citation>
    <scope>NUCLEOTIDE SEQUENCE [LARGE SCALE GENOMIC DNA]</scope>
    <source>
        <strain evidence="5 6">JJ</strain>
    </source>
</reference>
<dbReference type="RefSeq" id="WP_005992001.1">
    <property type="nucleotide sequence ID" value="NZ_AECZ01000006.1"/>
</dbReference>
<evidence type="ECO:0000256" key="3">
    <source>
        <dbReference type="ARBA" id="ARBA00022840"/>
    </source>
</evidence>
<keyword evidence="1" id="KW-0813">Transport</keyword>
<dbReference type="GO" id="GO:0016887">
    <property type="term" value="F:ATP hydrolysis activity"/>
    <property type="evidence" value="ECO:0007669"/>
    <property type="project" value="InterPro"/>
</dbReference>
<evidence type="ECO:0000313" key="6">
    <source>
        <dbReference type="Proteomes" id="UP000006250"/>
    </source>
</evidence>
<dbReference type="InterPro" id="IPR027417">
    <property type="entry name" value="P-loop_NTPase"/>
</dbReference>
<dbReference type="Pfam" id="PF00005">
    <property type="entry name" value="ABC_tran"/>
    <property type="match status" value="1"/>
</dbReference>
<dbReference type="STRING" id="596151.DesfrDRAFT_1165"/>
<proteinExistence type="predicted"/>
<accession>E1JU66</accession>
<dbReference type="InterPro" id="IPR003439">
    <property type="entry name" value="ABC_transporter-like_ATP-bd"/>
</dbReference>
<dbReference type="SUPFAM" id="SSF52540">
    <property type="entry name" value="P-loop containing nucleoside triphosphate hydrolases"/>
    <property type="match status" value="1"/>
</dbReference>
<dbReference type="SMART" id="SM00382">
    <property type="entry name" value="AAA"/>
    <property type="match status" value="1"/>
</dbReference>
<dbReference type="FunFam" id="3.40.50.300:FF:000134">
    <property type="entry name" value="Iron-enterobactin ABC transporter ATP-binding protein"/>
    <property type="match status" value="1"/>
</dbReference>
<evidence type="ECO:0000256" key="1">
    <source>
        <dbReference type="ARBA" id="ARBA00022448"/>
    </source>
</evidence>
<keyword evidence="6" id="KW-1185">Reference proteome</keyword>
<evidence type="ECO:0000259" key="4">
    <source>
        <dbReference type="PROSITE" id="PS50893"/>
    </source>
</evidence>
<dbReference type="CDD" id="cd03214">
    <property type="entry name" value="ABC_Iron-Siderophores_B12_Hemin"/>
    <property type="match status" value="1"/>
</dbReference>
<organism evidence="5 6">
    <name type="scientific">Solidesulfovibrio fructosivorans JJ]</name>
    <dbReference type="NCBI Taxonomy" id="596151"/>
    <lineage>
        <taxon>Bacteria</taxon>
        <taxon>Pseudomonadati</taxon>
        <taxon>Thermodesulfobacteriota</taxon>
        <taxon>Desulfovibrionia</taxon>
        <taxon>Desulfovibrionales</taxon>
        <taxon>Desulfovibrionaceae</taxon>
        <taxon>Solidesulfovibrio</taxon>
    </lineage>
</organism>
<dbReference type="PANTHER" id="PTHR42734:SF19">
    <property type="entry name" value="IRON COMPOUNDS ABC TRANSPORTER, ATP-BINDING PROTEIN"/>
    <property type="match status" value="1"/>
</dbReference>
<keyword evidence="3" id="KW-0067">ATP-binding</keyword>
<dbReference type="OrthoDB" id="9809450at2"/>
<protein>
    <submittedName>
        <fullName evidence="5">ABC transporter related protein</fullName>
    </submittedName>
</protein>